<protein>
    <submittedName>
        <fullName evidence="2">F-box/LRR-repeat protein</fullName>
    </submittedName>
</protein>
<evidence type="ECO:0000313" key="2">
    <source>
        <dbReference type="WBParaSite" id="RSKR_0000154050.1"/>
    </source>
</evidence>
<proteinExistence type="predicted"/>
<sequence length="345" mass="40254">MFMKKAKYIEHIKITMDWFYKRNEIAPKNSYFILKVLSGIQSDMVKRISLYGFSKDLLDIIAALNFVLHKNFKNILVVNIFDPNDNLDIMEYFLNASKCYSKKLNKLFTLKAYYPLSTDLYVEFINRFGNIEIPQASKSFSLEYQNEGDAKILDALNIEQSITELHFYSYYHFYDYMTYVPAFKVYKYLKKLKLNLNAICELWKDINPIELEVPIANFKYLTMVKTILIEGIFREDSSAERHEYTFICSLPRTIETLTLNACHSLTNIYKKSEQHTEYRRQDKLKDTIGKVYPLASSDSNNITIEMARVASRIDDSSELYSGEDAHMLSNSLLPMNSLTSITDSS</sequence>
<reference evidence="2" key="1">
    <citation type="submission" date="2016-11" db="UniProtKB">
        <authorList>
            <consortium name="WormBaseParasite"/>
        </authorList>
    </citation>
    <scope>IDENTIFICATION</scope>
    <source>
        <strain evidence="2">KR3021</strain>
    </source>
</reference>
<dbReference type="Proteomes" id="UP000095286">
    <property type="component" value="Unplaced"/>
</dbReference>
<accession>A0AC35TK52</accession>
<name>A0AC35TK52_9BILA</name>
<organism evidence="1 2">
    <name type="scientific">Rhabditophanes sp. KR3021</name>
    <dbReference type="NCBI Taxonomy" id="114890"/>
    <lineage>
        <taxon>Eukaryota</taxon>
        <taxon>Metazoa</taxon>
        <taxon>Ecdysozoa</taxon>
        <taxon>Nematoda</taxon>
        <taxon>Chromadorea</taxon>
        <taxon>Rhabditida</taxon>
        <taxon>Tylenchina</taxon>
        <taxon>Panagrolaimomorpha</taxon>
        <taxon>Strongyloidoidea</taxon>
        <taxon>Alloionematidae</taxon>
        <taxon>Rhabditophanes</taxon>
    </lineage>
</organism>
<evidence type="ECO:0000313" key="1">
    <source>
        <dbReference type="Proteomes" id="UP000095286"/>
    </source>
</evidence>
<dbReference type="WBParaSite" id="RSKR_0000154050.1">
    <property type="protein sequence ID" value="RSKR_0000154050.1"/>
    <property type="gene ID" value="RSKR_0000154050"/>
</dbReference>